<proteinExistence type="predicted"/>
<dbReference type="KEGG" id="psyo:PB01_19325"/>
<evidence type="ECO:0000256" key="4">
    <source>
        <dbReference type="PROSITE-ProRule" id="PRU00335"/>
    </source>
</evidence>
<evidence type="ECO:0000256" key="5">
    <source>
        <dbReference type="SAM" id="Phobius"/>
    </source>
</evidence>
<dbReference type="SUPFAM" id="SSF46689">
    <property type="entry name" value="Homeodomain-like"/>
    <property type="match status" value="1"/>
</dbReference>
<protein>
    <submittedName>
        <fullName evidence="7">TetR/AcrR family transcriptional regulator</fullName>
    </submittedName>
</protein>
<dbReference type="PANTHER" id="PTHR30055:SF234">
    <property type="entry name" value="HTH-TYPE TRANSCRIPTIONAL REGULATOR BETI"/>
    <property type="match status" value="1"/>
</dbReference>
<evidence type="ECO:0000256" key="2">
    <source>
        <dbReference type="ARBA" id="ARBA00023125"/>
    </source>
</evidence>
<feature type="domain" description="HTH tetR-type" evidence="6">
    <location>
        <begin position="49"/>
        <end position="109"/>
    </location>
</feature>
<dbReference type="InterPro" id="IPR001647">
    <property type="entry name" value="HTH_TetR"/>
</dbReference>
<feature type="DNA-binding region" description="H-T-H motif" evidence="4">
    <location>
        <begin position="72"/>
        <end position="91"/>
    </location>
</feature>
<dbReference type="Proteomes" id="UP000325517">
    <property type="component" value="Chromosome"/>
</dbReference>
<dbReference type="InterPro" id="IPR009057">
    <property type="entry name" value="Homeodomain-like_sf"/>
</dbReference>
<dbReference type="InterPro" id="IPR050109">
    <property type="entry name" value="HTH-type_TetR-like_transc_reg"/>
</dbReference>
<dbReference type="PRINTS" id="PR00455">
    <property type="entry name" value="HTHTETR"/>
</dbReference>
<dbReference type="EMBL" id="CP031223">
    <property type="protein sequence ID" value="QFG00775.1"/>
    <property type="molecule type" value="Genomic_DNA"/>
</dbReference>
<evidence type="ECO:0000313" key="8">
    <source>
        <dbReference type="Proteomes" id="UP000325517"/>
    </source>
</evidence>
<feature type="transmembrane region" description="Helical" evidence="5">
    <location>
        <begin position="12"/>
        <end position="30"/>
    </location>
</feature>
<evidence type="ECO:0000259" key="6">
    <source>
        <dbReference type="PROSITE" id="PS50977"/>
    </source>
</evidence>
<dbReference type="RefSeq" id="WP_151701653.1">
    <property type="nucleotide sequence ID" value="NZ_CP031223.1"/>
</dbReference>
<keyword evidence="5" id="KW-0812">Transmembrane</keyword>
<keyword evidence="2 4" id="KW-0238">DNA-binding</keyword>
<evidence type="ECO:0000313" key="7">
    <source>
        <dbReference type="EMBL" id="QFG00775.1"/>
    </source>
</evidence>
<dbReference type="GO" id="GO:0000976">
    <property type="term" value="F:transcription cis-regulatory region binding"/>
    <property type="evidence" value="ECO:0007669"/>
    <property type="project" value="TreeGrafter"/>
</dbReference>
<keyword evidence="3" id="KW-0804">Transcription</keyword>
<dbReference type="PROSITE" id="PS01081">
    <property type="entry name" value="HTH_TETR_1"/>
    <property type="match status" value="1"/>
</dbReference>
<dbReference type="PANTHER" id="PTHR30055">
    <property type="entry name" value="HTH-TYPE TRANSCRIPTIONAL REGULATOR RUTR"/>
    <property type="match status" value="1"/>
</dbReference>
<sequence>MLSLKTLYLPTGKLSIIIIIIIIIIIMSMNNGREAKMLDKYEQVKRKGSETKAEAQRVALELFITKGFEATSLREIAEQLGISKAALYYHFKSKDDIVKSIVSSRSNEVAELLAWVRNQEPGPDLMECAVLRWVDSTTVNKLRGIRFVNANPAVMRNMSTNSGGDIGESLGTVAELVAGKDANPTRQLLVRMAFLSINSAVMASGGTRCTDEEIVEASREMALAFLNRLREI</sequence>
<keyword evidence="5" id="KW-0472">Membrane</keyword>
<keyword evidence="5" id="KW-1133">Transmembrane helix</keyword>
<dbReference type="PROSITE" id="PS50977">
    <property type="entry name" value="HTH_TETR_2"/>
    <property type="match status" value="1"/>
</dbReference>
<dbReference type="InterPro" id="IPR023772">
    <property type="entry name" value="DNA-bd_HTH_TetR-type_CS"/>
</dbReference>
<keyword evidence="8" id="KW-1185">Reference proteome</keyword>
<dbReference type="Gene3D" id="1.10.357.10">
    <property type="entry name" value="Tetracycline Repressor, domain 2"/>
    <property type="match status" value="1"/>
</dbReference>
<evidence type="ECO:0000256" key="1">
    <source>
        <dbReference type="ARBA" id="ARBA00023015"/>
    </source>
</evidence>
<gene>
    <name evidence="7" type="ORF">PB01_19325</name>
</gene>
<dbReference type="OrthoDB" id="9806334at2"/>
<name>A0A5J6SUQ2_9BACI</name>
<organism evidence="7 8">
    <name type="scientific">Psychrobacillus glaciei</name>
    <dbReference type="NCBI Taxonomy" id="2283160"/>
    <lineage>
        <taxon>Bacteria</taxon>
        <taxon>Bacillati</taxon>
        <taxon>Bacillota</taxon>
        <taxon>Bacilli</taxon>
        <taxon>Bacillales</taxon>
        <taxon>Bacillaceae</taxon>
        <taxon>Psychrobacillus</taxon>
    </lineage>
</organism>
<dbReference type="GO" id="GO:0003700">
    <property type="term" value="F:DNA-binding transcription factor activity"/>
    <property type="evidence" value="ECO:0007669"/>
    <property type="project" value="TreeGrafter"/>
</dbReference>
<keyword evidence="1" id="KW-0805">Transcription regulation</keyword>
<accession>A0A5J6SUQ2</accession>
<dbReference type="Pfam" id="PF00440">
    <property type="entry name" value="TetR_N"/>
    <property type="match status" value="1"/>
</dbReference>
<reference evidence="7 8" key="1">
    <citation type="submission" date="2018-07" db="EMBL/GenBank/DDBJ databases">
        <title>Complete genome sequence of Psychrobacillus sp. PB01, isolated from iceberg, and comparative genome analysis of Psychrobacillus strains.</title>
        <authorList>
            <person name="Lee P.C."/>
        </authorList>
    </citation>
    <scope>NUCLEOTIDE SEQUENCE [LARGE SCALE GENOMIC DNA]</scope>
    <source>
        <strain evidence="7 8">PB01</strain>
    </source>
</reference>
<dbReference type="AlphaFoldDB" id="A0A5J6SUQ2"/>
<evidence type="ECO:0000256" key="3">
    <source>
        <dbReference type="ARBA" id="ARBA00023163"/>
    </source>
</evidence>